<evidence type="ECO:0000313" key="2">
    <source>
        <dbReference type="Proteomes" id="UP000694411"/>
    </source>
</evidence>
<dbReference type="Ensembl" id="ENSTGET00000027424.1">
    <property type="protein sequence ID" value="ENSTGEP00000022976.1"/>
    <property type="gene ID" value="ENSTGEG00000018604.1"/>
</dbReference>
<keyword evidence="2" id="KW-1185">Reference proteome</keyword>
<dbReference type="AlphaFoldDB" id="A0A8D2FMW9"/>
<name>A0A8D2FMW9_THEGE</name>
<accession>A0A8D2FMW9</accession>
<dbReference type="Proteomes" id="UP000694411">
    <property type="component" value="Chromosome 12"/>
</dbReference>
<proteinExistence type="predicted"/>
<reference evidence="1" key="3">
    <citation type="submission" date="2025-09" db="UniProtKB">
        <authorList>
            <consortium name="Ensembl"/>
        </authorList>
    </citation>
    <scope>IDENTIFICATION</scope>
</reference>
<organism evidence="1 2">
    <name type="scientific">Theropithecus gelada</name>
    <name type="common">Gelada baboon</name>
    <dbReference type="NCBI Taxonomy" id="9565"/>
    <lineage>
        <taxon>Eukaryota</taxon>
        <taxon>Metazoa</taxon>
        <taxon>Chordata</taxon>
        <taxon>Craniata</taxon>
        <taxon>Vertebrata</taxon>
        <taxon>Euteleostomi</taxon>
        <taxon>Mammalia</taxon>
        <taxon>Eutheria</taxon>
        <taxon>Euarchontoglires</taxon>
        <taxon>Primates</taxon>
        <taxon>Haplorrhini</taxon>
        <taxon>Catarrhini</taxon>
        <taxon>Cercopithecidae</taxon>
        <taxon>Cercopithecinae</taxon>
        <taxon>Theropithecus</taxon>
    </lineage>
</organism>
<protein>
    <submittedName>
        <fullName evidence="1">Uncharacterized protein</fullName>
    </submittedName>
</protein>
<evidence type="ECO:0000313" key="1">
    <source>
        <dbReference type="Ensembl" id="ENSTGEP00000022976.1"/>
    </source>
</evidence>
<reference evidence="1" key="2">
    <citation type="submission" date="2025-08" db="UniProtKB">
        <authorList>
            <consortium name="Ensembl"/>
        </authorList>
    </citation>
    <scope>IDENTIFICATION</scope>
</reference>
<sequence>MTGHAVTYVAPNSILEKPGRGGGGLEGNWELGSEALPGLCGYGKTNPGPGLGFPARSTHLEGTGGNPFVWKTEIPREARFSLSLVLTVPVKNLLNPLCLRSLPL</sequence>
<reference evidence="1" key="1">
    <citation type="submission" date="2018-05" db="EMBL/GenBank/DDBJ databases">
        <title>Whole genome of Theropithecus gelada.</title>
        <authorList>
            <person name="Chiou K.L."/>
            <person name="Snyder-Mackler N."/>
        </authorList>
    </citation>
    <scope>NUCLEOTIDE SEQUENCE [LARGE SCALE GENOMIC DNA]</scope>
</reference>